<keyword evidence="1" id="KW-1133">Transmembrane helix</keyword>
<evidence type="ECO:0000313" key="4">
    <source>
        <dbReference type="Proteomes" id="UP000031982"/>
    </source>
</evidence>
<evidence type="ECO:0000256" key="1">
    <source>
        <dbReference type="SAM" id="Phobius"/>
    </source>
</evidence>
<dbReference type="Gene3D" id="1.20.144.10">
    <property type="entry name" value="Phosphatidic acid phosphatase type 2/haloperoxidase"/>
    <property type="match status" value="1"/>
</dbReference>
<dbReference type="EMBL" id="JXLP01000009">
    <property type="protein sequence ID" value="KIL78314.1"/>
    <property type="molecule type" value="Genomic_DNA"/>
</dbReference>
<evidence type="ECO:0000259" key="2">
    <source>
        <dbReference type="SMART" id="SM00014"/>
    </source>
</evidence>
<feature type="transmembrane region" description="Helical" evidence="1">
    <location>
        <begin position="27"/>
        <end position="49"/>
    </location>
</feature>
<gene>
    <name evidence="3" type="ORF">SD77_3994</name>
</gene>
<keyword evidence="4" id="KW-1185">Reference proteome</keyword>
<feature type="domain" description="Phosphatidic acid phosphatase type 2/haloperoxidase" evidence="2">
    <location>
        <begin position="59"/>
        <end position="166"/>
    </location>
</feature>
<organism evidence="3 4">
    <name type="scientific">Bacillus badius</name>
    <dbReference type="NCBI Taxonomy" id="1455"/>
    <lineage>
        <taxon>Bacteria</taxon>
        <taxon>Bacillati</taxon>
        <taxon>Bacillota</taxon>
        <taxon>Bacilli</taxon>
        <taxon>Bacillales</taxon>
        <taxon>Bacillaceae</taxon>
        <taxon>Pseudobacillus</taxon>
    </lineage>
</organism>
<feature type="transmembrane region" description="Helical" evidence="1">
    <location>
        <begin position="128"/>
        <end position="145"/>
    </location>
</feature>
<protein>
    <submittedName>
        <fullName evidence="3">Bacitracin transport permease protein bcrc</fullName>
    </submittedName>
</protein>
<name>A0ABR5AUC6_BACBA</name>
<keyword evidence="1" id="KW-0812">Transmembrane</keyword>
<dbReference type="SMART" id="SM00014">
    <property type="entry name" value="acidPPc"/>
    <property type="match status" value="1"/>
</dbReference>
<accession>A0ABR5AUC6</accession>
<dbReference type="InterPro" id="IPR036938">
    <property type="entry name" value="PAP2/HPO_sf"/>
</dbReference>
<reference evidence="3 4" key="1">
    <citation type="submission" date="2015-01" db="EMBL/GenBank/DDBJ databases">
        <title>Genome Assembly of Bacillus badius MTCC 1458.</title>
        <authorList>
            <person name="Verma A."/>
            <person name="Khatri I."/>
            <person name="Mual P."/>
            <person name="Subramanian S."/>
            <person name="Krishnamurthi S."/>
        </authorList>
    </citation>
    <scope>NUCLEOTIDE SEQUENCE [LARGE SCALE GENOMIC DNA]</scope>
    <source>
        <strain evidence="3 4">MTCC 1458</strain>
    </source>
</reference>
<comment type="caution">
    <text evidence="3">The sequence shown here is derived from an EMBL/GenBank/DDBJ whole genome shotgun (WGS) entry which is preliminary data.</text>
</comment>
<dbReference type="Pfam" id="PF01569">
    <property type="entry name" value="PAP2"/>
    <property type="match status" value="1"/>
</dbReference>
<dbReference type="Proteomes" id="UP000031982">
    <property type="component" value="Unassembled WGS sequence"/>
</dbReference>
<keyword evidence="1" id="KW-0472">Membrane</keyword>
<feature type="transmembrane region" description="Helical" evidence="1">
    <location>
        <begin position="151"/>
        <end position="169"/>
    </location>
</feature>
<dbReference type="SUPFAM" id="SSF48317">
    <property type="entry name" value="Acid phosphatase/Vanadium-dependent haloperoxidase"/>
    <property type="match status" value="1"/>
</dbReference>
<evidence type="ECO:0000313" key="3">
    <source>
        <dbReference type="EMBL" id="KIL78314.1"/>
    </source>
</evidence>
<proteinExistence type="predicted"/>
<dbReference type="InterPro" id="IPR000326">
    <property type="entry name" value="PAP2/HPO"/>
</dbReference>
<sequence length="199" mass="22760">MNLFEMNINLFRSINDLGKQFTQLNPAMAFIAEYMVVALALGILLFWFTRNRTHRMMILCGFMAFAAAEFIGKVAGKLHSNHQPFAELPDVNKLIHHAVDNSFPSDHTILFFSFCMTFFLFHKRWGILWMLLALLVGFSRIWVGVHYPADVLIGAVIGIFTASMVYLTLPSLNAVKRFLAAIEKMERAFFPGKDQSKQY</sequence>
<dbReference type="PANTHER" id="PTHR14969">
    <property type="entry name" value="SPHINGOSINE-1-PHOSPHATE PHOSPHOHYDROLASE"/>
    <property type="match status" value="1"/>
</dbReference>
<dbReference type="RefSeq" id="WP_041095607.1">
    <property type="nucleotide sequence ID" value="NZ_JARTHD010000010.1"/>
</dbReference>
<dbReference type="CDD" id="cd03385">
    <property type="entry name" value="PAP2_BcrC_like"/>
    <property type="match status" value="1"/>
</dbReference>
<dbReference type="PANTHER" id="PTHR14969:SF13">
    <property type="entry name" value="AT30094P"/>
    <property type="match status" value="1"/>
</dbReference>
<dbReference type="InterPro" id="IPR033879">
    <property type="entry name" value="UPP_Pase"/>
</dbReference>